<feature type="region of interest" description="Disordered" evidence="1">
    <location>
        <begin position="502"/>
        <end position="571"/>
    </location>
</feature>
<feature type="compositionally biased region" description="Polar residues" evidence="1">
    <location>
        <begin position="280"/>
        <end position="298"/>
    </location>
</feature>
<feature type="region of interest" description="Disordered" evidence="1">
    <location>
        <begin position="248"/>
        <end position="336"/>
    </location>
</feature>
<evidence type="ECO:0000313" key="3">
    <source>
        <dbReference type="Proteomes" id="UP000433876"/>
    </source>
</evidence>
<organism evidence="2 3">
    <name type="scientific">Sordaria macrospora</name>
    <dbReference type="NCBI Taxonomy" id="5147"/>
    <lineage>
        <taxon>Eukaryota</taxon>
        <taxon>Fungi</taxon>
        <taxon>Dikarya</taxon>
        <taxon>Ascomycota</taxon>
        <taxon>Pezizomycotina</taxon>
        <taxon>Sordariomycetes</taxon>
        <taxon>Sordariomycetidae</taxon>
        <taxon>Sordariales</taxon>
        <taxon>Sordariaceae</taxon>
        <taxon>Sordaria</taxon>
    </lineage>
</organism>
<feature type="compositionally biased region" description="Acidic residues" evidence="1">
    <location>
        <begin position="22"/>
        <end position="41"/>
    </location>
</feature>
<evidence type="ECO:0000256" key="1">
    <source>
        <dbReference type="SAM" id="MobiDB-lite"/>
    </source>
</evidence>
<dbReference type="EMBL" id="NMPR01000100">
    <property type="protein sequence ID" value="KAA8630598.1"/>
    <property type="molecule type" value="Genomic_DNA"/>
</dbReference>
<gene>
    <name evidence="2" type="ORF">SMACR_06487</name>
</gene>
<feature type="compositionally biased region" description="Low complexity" evidence="1">
    <location>
        <begin position="97"/>
        <end position="113"/>
    </location>
</feature>
<feature type="region of interest" description="Disordered" evidence="1">
    <location>
        <begin position="22"/>
        <end position="219"/>
    </location>
</feature>
<reference evidence="2 3" key="1">
    <citation type="submission" date="2017-07" db="EMBL/GenBank/DDBJ databases">
        <title>Genome sequence of the Sordaria macrospora wild type strain R19027.</title>
        <authorList>
            <person name="Nowrousian M."/>
            <person name="Teichert I."/>
            <person name="Kueck U."/>
        </authorList>
    </citation>
    <scope>NUCLEOTIDE SEQUENCE [LARGE SCALE GENOMIC DNA]</scope>
    <source>
        <strain evidence="2 3">R19027</strain>
        <tissue evidence="2">Mycelium</tissue>
    </source>
</reference>
<name>A0A8S8ZMM5_SORMA</name>
<feature type="compositionally biased region" description="Low complexity" evidence="1">
    <location>
        <begin position="507"/>
        <end position="523"/>
    </location>
</feature>
<feature type="compositionally biased region" description="Polar residues" evidence="1">
    <location>
        <begin position="77"/>
        <end position="87"/>
    </location>
</feature>
<dbReference type="OMA" id="TECYVSP"/>
<protein>
    <submittedName>
        <fullName evidence="2">Uncharacterized protein</fullName>
    </submittedName>
</protein>
<feature type="compositionally biased region" description="Low complexity" evidence="1">
    <location>
        <begin position="714"/>
        <end position="732"/>
    </location>
</feature>
<proteinExistence type="predicted"/>
<feature type="compositionally biased region" description="Low complexity" evidence="1">
    <location>
        <begin position="259"/>
        <end position="270"/>
    </location>
</feature>
<comment type="caution">
    <text evidence="2">The sequence shown here is derived from an EMBL/GenBank/DDBJ whole genome shotgun (WGS) entry which is preliminary data.</text>
</comment>
<feature type="compositionally biased region" description="Low complexity" evidence="1">
    <location>
        <begin position="121"/>
        <end position="135"/>
    </location>
</feature>
<dbReference type="AlphaFoldDB" id="A0A8S8ZMM5"/>
<feature type="compositionally biased region" description="Low complexity" evidence="1">
    <location>
        <begin position="555"/>
        <end position="571"/>
    </location>
</feature>
<sequence>MGSVSVDSEQDDLFSNLEDEFLAAEDNERENENDNTVDNDLDSLFGDAADDDLHSLFSESEDEDDQQKQHPAPPPSQLQHHVSNHTQEPAPVELTLPQPSASTTTGTQPSQQPQDHHHHNQQQQQQQPLPSQDLPTLSLADLTHDELELLEALTPPFTDGHDELVGQQEGQCMPSAPDPPASPFSLQDGHTSGGPAVSTQTPSDSPPEPALSMESLDWLEGITFDEADIEAAIAQMERPENLLDGMIDQVSDPWQGEGSQQQPQQQSISQNPFEIPAQASVPNSSPPQDNSLSQTQEPSVGHPVGDALPQANDPNLLTPPASSPENTPPAPADNQYIRVSDIPGFRYSHCYTNRGTTITRRVDLHPNQLPILLDYITLDRNSRLSVLYRRLELNDWQGKDLNKDMKDFVLNTPFQHLVHHKTQGDVRGMKNMLGGAAYYMLTTGWGEKWFGSTECYVSPGNKRQTIWPHDSTIIMVHFMGLLYRIVYQQQVFFRKKEKDATKNSPNALLSPEPSEASASSPAPVTELEAFSPGASTASPMPETGSDGPETCSNGSATTATATSTRASSISSQNVMQSIEIGTPVALEISSNTTTAAAIETPLSTVDQNARPTETEITAESKLAVTPVSAPVLEPRAASAGVVSPVLASNTIPTPVASITVAPVETRMPFITTNTTQTGTSVPLAAAPTTTAAPIQTTVPTAITTTQIETPVFTPASVNTNVPSTTTGTGPTATPIPASVPVNTSMEIFTTSAFAPTVTPTATSTATQTDADIITGTRKRPHDEFAKDCEQEVARQSTAGPAPVPALAPIPPSIPLVAVPIPAPGAAFVLDVPDDADLTYHVHMKNRSTNEDVSPPVTYHHPHAPIVRSGFYSYIMNTIGTICGRTSVSPYIHVLSAGCPRNVRSDADWDSVVMDVYNQKLAGKEGPVLVMCYV</sequence>
<evidence type="ECO:0000313" key="2">
    <source>
        <dbReference type="EMBL" id="KAA8630598.1"/>
    </source>
</evidence>
<dbReference type="VEuPathDB" id="FungiDB:SMAC_06487"/>
<accession>A0A8S8ZMM5</accession>
<feature type="region of interest" description="Disordered" evidence="1">
    <location>
        <begin position="714"/>
        <end position="735"/>
    </location>
</feature>
<dbReference type="Proteomes" id="UP000433876">
    <property type="component" value="Unassembled WGS sequence"/>
</dbReference>